<feature type="compositionally biased region" description="Basic residues" evidence="1">
    <location>
        <begin position="286"/>
        <end position="298"/>
    </location>
</feature>
<evidence type="ECO:0000313" key="2">
    <source>
        <dbReference type="EMBL" id="PIK59330.1"/>
    </source>
</evidence>
<feature type="region of interest" description="Disordered" evidence="1">
    <location>
        <begin position="106"/>
        <end position="306"/>
    </location>
</feature>
<comment type="caution">
    <text evidence="2">The sequence shown here is derived from an EMBL/GenBank/DDBJ whole genome shotgun (WGS) entry which is preliminary data.</text>
</comment>
<feature type="compositionally biased region" description="Basic and acidic residues" evidence="1">
    <location>
        <begin position="125"/>
        <end position="136"/>
    </location>
</feature>
<feature type="compositionally biased region" description="Basic residues" evidence="1">
    <location>
        <begin position="186"/>
        <end position="209"/>
    </location>
</feature>
<feature type="compositionally biased region" description="Basic residues" evidence="1">
    <location>
        <begin position="167"/>
        <end position="179"/>
    </location>
</feature>
<proteinExistence type="predicted"/>
<sequence length="381" mass="42957">MVLQQEDTDTIVKRRLNTLYAKYNLSVDDFDKWNYSSSDHLFDNSVLRPVANNYTQEHVIAINAPRNSINFHFQPVKPDVKNSVKDVLRNKTKGIRLGEKDIKDLQLVGQENDDKQKTEDEDINTEDKSSPELTKEELEEAVEQFQAIVPPVEESEEEDETEEDRKPVKKVKTVAKKPGKKEAKVPKKVVAPKKSTKTKKVVAPKKPTTKRKEIVPPKNATKKVVAEKKTAPVKKVVVPKKADAKKTKKTVKAKVPAEDPKKPKVARKKVETPKKKVAKPSLKDKVKAKKKTKTSVKRKVTDEQGREMEEELYKLAPEVFDFVPREFEADVSSPSGLMMTKTRGLPYFYVIGMPTLGLKIFAENSATSSSSETSMSATTVE</sequence>
<organism evidence="2 3">
    <name type="scientific">Stichopus japonicus</name>
    <name type="common">Sea cucumber</name>
    <dbReference type="NCBI Taxonomy" id="307972"/>
    <lineage>
        <taxon>Eukaryota</taxon>
        <taxon>Metazoa</taxon>
        <taxon>Echinodermata</taxon>
        <taxon>Eleutherozoa</taxon>
        <taxon>Echinozoa</taxon>
        <taxon>Holothuroidea</taxon>
        <taxon>Aspidochirotacea</taxon>
        <taxon>Aspidochirotida</taxon>
        <taxon>Stichopodidae</taxon>
        <taxon>Apostichopus</taxon>
    </lineage>
</organism>
<dbReference type="Proteomes" id="UP000230750">
    <property type="component" value="Unassembled WGS sequence"/>
</dbReference>
<dbReference type="EMBL" id="MRZV01000086">
    <property type="protein sequence ID" value="PIK59330.1"/>
    <property type="molecule type" value="Genomic_DNA"/>
</dbReference>
<protein>
    <submittedName>
        <fullName evidence="2">Uncharacterized protein</fullName>
    </submittedName>
</protein>
<feature type="compositionally biased region" description="Basic and acidic residues" evidence="1">
    <location>
        <begin position="255"/>
        <end position="274"/>
    </location>
</feature>
<evidence type="ECO:0000313" key="3">
    <source>
        <dbReference type="Proteomes" id="UP000230750"/>
    </source>
</evidence>
<keyword evidence="3" id="KW-1185">Reference proteome</keyword>
<reference evidence="2 3" key="1">
    <citation type="journal article" date="2017" name="PLoS Biol.">
        <title>The sea cucumber genome provides insights into morphological evolution and visceral regeneration.</title>
        <authorList>
            <person name="Zhang X."/>
            <person name="Sun L."/>
            <person name="Yuan J."/>
            <person name="Sun Y."/>
            <person name="Gao Y."/>
            <person name="Zhang L."/>
            <person name="Li S."/>
            <person name="Dai H."/>
            <person name="Hamel J.F."/>
            <person name="Liu C."/>
            <person name="Yu Y."/>
            <person name="Liu S."/>
            <person name="Lin W."/>
            <person name="Guo K."/>
            <person name="Jin S."/>
            <person name="Xu P."/>
            <person name="Storey K.B."/>
            <person name="Huan P."/>
            <person name="Zhang T."/>
            <person name="Zhou Y."/>
            <person name="Zhang J."/>
            <person name="Lin C."/>
            <person name="Li X."/>
            <person name="Xing L."/>
            <person name="Huo D."/>
            <person name="Sun M."/>
            <person name="Wang L."/>
            <person name="Mercier A."/>
            <person name="Li F."/>
            <person name="Yang H."/>
            <person name="Xiang J."/>
        </authorList>
    </citation>
    <scope>NUCLEOTIDE SEQUENCE [LARGE SCALE GENOMIC DNA]</scope>
    <source>
        <strain evidence="2">Shaxun</strain>
        <tissue evidence="2">Muscle</tissue>
    </source>
</reference>
<evidence type="ECO:0000256" key="1">
    <source>
        <dbReference type="SAM" id="MobiDB-lite"/>
    </source>
</evidence>
<feature type="compositionally biased region" description="Acidic residues" evidence="1">
    <location>
        <begin position="153"/>
        <end position="162"/>
    </location>
</feature>
<gene>
    <name evidence="2" type="ORF">BSL78_03759</name>
</gene>
<accession>A0A2G8LGN6</accession>
<dbReference type="AlphaFoldDB" id="A0A2G8LGN6"/>
<name>A0A2G8LGN6_STIJA</name>